<dbReference type="PANTHER" id="PTHR47938:SF35">
    <property type="entry name" value="PENTATRICOPEPTIDE REPEAT-CONTAINING PROTEIN 4, MITOCHONDRIAL-RELATED"/>
    <property type="match status" value="1"/>
</dbReference>
<dbReference type="Gene3D" id="1.25.40.10">
    <property type="entry name" value="Tetratricopeptide repeat domain"/>
    <property type="match status" value="4"/>
</dbReference>
<sequence>MATKCPVVIHQFFQHFSALQLRNYSSHSVASLRRAVSKGNLKQARSAYESLDANVDHHLLRKLVLLARNGKSKQDLDFLKTIIQDMPVRFNVTPVQFEYNALIQAYGIHHSPDKAHQLLNHMKSMGISPNVYSYNILLKCYKRNNDFTQAELLLKEMENNQLQPDIVTYNTLLQLWLQCRHHDKIFEFYKANNKNQLIRPDIYTLSIVLEAAMQSRHTVIGDQVFQQLFESENLDTAAMNVMLRYKADSLDDMLALYNDLQNRCRADRITFNILLDASLKQGSPSETMMILSQMKRAKIEPDIVTYGTWMNHYFRTGDLKSALDLLDEMQRADIKPTPRVLNSLVNTASSKTASLDHLDRLIDLIQPFEDKLDVKAYNSLMGGLARHGRSAQVQGIYDKVFRDNNLQPDIATFTHLILAYINDDLLEDAMEIYYALREHHKKCRDNPKQKAKVFVQLDATFYSILISSLSSFKENEKRVSQRLVAALRLFNDMRPLQIQPSTQIYTAMLHACGQSRDEYVLEHVYQLIKVDLYLDPDIGIYNALMDAYNRIGDGRTVLDIWQQLVSSAPPNVAVDQASVSIVLDSCGHNGYMHRAPSIWNWLKRTGFELNTNNYNSYIECLCRIPGRVGWDRALRLMKEDMRAPGDEISDKPLIEEKTFNTLISFAKKKQFEESEIKQLEAWKEQCIK</sequence>
<reference evidence="2 3" key="1">
    <citation type="journal article" date="2016" name="Proc. Natl. Acad. Sci. U.S.A.">
        <title>Lipid metabolic changes in an early divergent fungus govern the establishment of a mutualistic symbiosis with endobacteria.</title>
        <authorList>
            <person name="Lastovetsky O.A."/>
            <person name="Gaspar M.L."/>
            <person name="Mondo S.J."/>
            <person name="LaButti K.M."/>
            <person name="Sandor L."/>
            <person name="Grigoriev I.V."/>
            <person name="Henry S.A."/>
            <person name="Pawlowska T.E."/>
        </authorList>
    </citation>
    <scope>NUCLEOTIDE SEQUENCE [LARGE SCALE GENOMIC DNA]</scope>
    <source>
        <strain evidence="2 3">ATCC 11559</strain>
    </source>
</reference>
<dbReference type="PANTHER" id="PTHR47938">
    <property type="entry name" value="RESPIRATORY COMPLEX I CHAPERONE (CIA84), PUTATIVE (AFU_ORTHOLOGUE AFUA_2G06020)-RELATED"/>
    <property type="match status" value="1"/>
</dbReference>
<dbReference type="InterPro" id="IPR002885">
    <property type="entry name" value="PPR_rpt"/>
</dbReference>
<dbReference type="Proteomes" id="UP000242381">
    <property type="component" value="Unassembled WGS sequence"/>
</dbReference>
<evidence type="ECO:0000256" key="1">
    <source>
        <dbReference type="PROSITE-ProRule" id="PRU00708"/>
    </source>
</evidence>
<dbReference type="GO" id="GO:0003729">
    <property type="term" value="F:mRNA binding"/>
    <property type="evidence" value="ECO:0007669"/>
    <property type="project" value="TreeGrafter"/>
</dbReference>
<feature type="repeat" description="PPR" evidence="1">
    <location>
        <begin position="302"/>
        <end position="336"/>
    </location>
</feature>
<evidence type="ECO:0000313" key="3">
    <source>
        <dbReference type="Proteomes" id="UP000242381"/>
    </source>
</evidence>
<dbReference type="InterPro" id="IPR011990">
    <property type="entry name" value="TPR-like_helical_dom_sf"/>
</dbReference>
<dbReference type="NCBIfam" id="TIGR00756">
    <property type="entry name" value="PPR"/>
    <property type="match status" value="4"/>
</dbReference>
<protein>
    <recommendedName>
        <fullName evidence="4">TPR-like protein</fullName>
    </recommendedName>
</protein>
<feature type="repeat" description="PPR" evidence="1">
    <location>
        <begin position="130"/>
        <end position="164"/>
    </location>
</feature>
<dbReference type="PROSITE" id="PS51375">
    <property type="entry name" value="PPR"/>
    <property type="match status" value="5"/>
</dbReference>
<dbReference type="Pfam" id="PF01535">
    <property type="entry name" value="PPR"/>
    <property type="match status" value="2"/>
</dbReference>
<feature type="repeat" description="PPR" evidence="1">
    <location>
        <begin position="267"/>
        <end position="301"/>
    </location>
</feature>
<dbReference type="EMBL" id="KV921320">
    <property type="protein sequence ID" value="ORE18911.1"/>
    <property type="molecule type" value="Genomic_DNA"/>
</dbReference>
<dbReference type="Pfam" id="PF13041">
    <property type="entry name" value="PPR_2"/>
    <property type="match status" value="2"/>
</dbReference>
<feature type="repeat" description="PPR" evidence="1">
    <location>
        <begin position="95"/>
        <end position="129"/>
    </location>
</feature>
<evidence type="ECO:0000313" key="2">
    <source>
        <dbReference type="EMBL" id="ORE18911.1"/>
    </source>
</evidence>
<feature type="repeat" description="PPR" evidence="1">
    <location>
        <begin position="373"/>
        <end position="408"/>
    </location>
</feature>
<dbReference type="Pfam" id="PF13812">
    <property type="entry name" value="PPR_3"/>
    <property type="match status" value="3"/>
</dbReference>
<dbReference type="OMA" id="WVEALCR"/>
<organism evidence="2 3">
    <name type="scientific">Rhizopus microsporus</name>
    <dbReference type="NCBI Taxonomy" id="58291"/>
    <lineage>
        <taxon>Eukaryota</taxon>
        <taxon>Fungi</taxon>
        <taxon>Fungi incertae sedis</taxon>
        <taxon>Mucoromycota</taxon>
        <taxon>Mucoromycotina</taxon>
        <taxon>Mucoromycetes</taxon>
        <taxon>Mucorales</taxon>
        <taxon>Mucorineae</taxon>
        <taxon>Rhizopodaceae</taxon>
        <taxon>Rhizopus</taxon>
    </lineage>
</organism>
<dbReference type="VEuPathDB" id="FungiDB:BCV72DRAFT_199892"/>
<name>A0A1X0S414_RHIZD</name>
<evidence type="ECO:0008006" key="4">
    <source>
        <dbReference type="Google" id="ProtNLM"/>
    </source>
</evidence>
<accession>A0A1X0S414</accession>
<gene>
    <name evidence="2" type="ORF">BCV71DRAFT_108989</name>
</gene>
<dbReference type="AlphaFoldDB" id="A0A1X0S414"/>
<proteinExistence type="predicted"/>